<protein>
    <submittedName>
        <fullName evidence="1">Uncharacterized protein</fullName>
    </submittedName>
</protein>
<evidence type="ECO:0000313" key="2">
    <source>
        <dbReference type="Proteomes" id="UP000008898"/>
    </source>
</evidence>
<gene>
    <name evidence="1" type="ordered locus">zobellia_4627</name>
</gene>
<dbReference type="KEGG" id="zga:ZOBELLIA_4627"/>
<evidence type="ECO:0000313" key="1">
    <source>
        <dbReference type="EMBL" id="CAZ98762.1"/>
    </source>
</evidence>
<proteinExistence type="predicted"/>
<dbReference type="Proteomes" id="UP000008898">
    <property type="component" value="Chromosome"/>
</dbReference>
<keyword evidence="2" id="KW-1185">Reference proteome</keyword>
<organism evidence="1 2">
    <name type="scientific">Zobellia galactanivorans (strain DSM 12802 / CCUG 47099 / CIP 106680 / NCIMB 13871 / Dsij)</name>
    <dbReference type="NCBI Taxonomy" id="63186"/>
    <lineage>
        <taxon>Bacteria</taxon>
        <taxon>Pseudomonadati</taxon>
        <taxon>Bacteroidota</taxon>
        <taxon>Flavobacteriia</taxon>
        <taxon>Flavobacteriales</taxon>
        <taxon>Flavobacteriaceae</taxon>
        <taxon>Zobellia</taxon>
    </lineage>
</organism>
<dbReference type="STRING" id="63186.ZOBELLIA_4627"/>
<reference evidence="2" key="1">
    <citation type="submission" date="2009-07" db="EMBL/GenBank/DDBJ databases">
        <title>Complete genome sequence of Zobellia galactanivorans Dsij.</title>
        <authorList>
            <consortium name="Genoscope - CEA"/>
        </authorList>
    </citation>
    <scope>NUCLEOTIDE SEQUENCE [LARGE SCALE GENOMIC DNA]</scope>
    <source>
        <strain evidence="2">DSM 12802 / CCUG 47099 / CIP 106680 / NCIMB 13871 / Dsij</strain>
    </source>
</reference>
<accession>G0L6Z3</accession>
<name>G0L6Z3_ZOBGA</name>
<dbReference type="AlphaFoldDB" id="G0L6Z3"/>
<dbReference type="EMBL" id="FP476056">
    <property type="protein sequence ID" value="CAZ98762.1"/>
    <property type="molecule type" value="Genomic_DNA"/>
</dbReference>
<sequence length="66" mass="7792">MKNDDQPCSKNQACTTYRLKPNESFKLAPILFGISFCKNRIIIKPGPLLTYTERIIWFSFFIERTF</sequence>
<reference evidence="1 2" key="2">
    <citation type="journal article" date="2012" name="Environ. Microbiol.">
        <title>Characterization of the first alginolytic operons in a marine bacterium: from their emergence in marine Flavobacteriia to their independent transfers to marine Proteobacteria and human gut Bacteroides.</title>
        <authorList>
            <person name="Thomas F."/>
            <person name="Barbeyron T."/>
            <person name="Tonon T."/>
            <person name="Genicot S."/>
            <person name="Czjzek M."/>
            <person name="Michel G."/>
        </authorList>
    </citation>
    <scope>NUCLEOTIDE SEQUENCE [LARGE SCALE GENOMIC DNA]</scope>
    <source>
        <strain evidence="2">DSM 12802 / CCUG 47099 / CIP 106680 / NCIMB 13871 / Dsij</strain>
    </source>
</reference>
<dbReference type="HOGENOM" id="CLU_2830439_0_0_10"/>